<dbReference type="Pfam" id="PF12487">
    <property type="entry name" value="DUF3703"/>
    <property type="match status" value="1"/>
</dbReference>
<dbReference type="EMBL" id="JBHSMU010000011">
    <property type="protein sequence ID" value="MFC5460496.1"/>
    <property type="molecule type" value="Genomic_DNA"/>
</dbReference>
<dbReference type="InterPro" id="IPR022172">
    <property type="entry name" value="DUF3703"/>
</dbReference>
<dbReference type="Proteomes" id="UP001596050">
    <property type="component" value="Unassembled WGS sequence"/>
</dbReference>
<organism evidence="1 2">
    <name type="scientific">Massilia niabensis</name>
    <dbReference type="NCBI Taxonomy" id="544910"/>
    <lineage>
        <taxon>Bacteria</taxon>
        <taxon>Pseudomonadati</taxon>
        <taxon>Pseudomonadota</taxon>
        <taxon>Betaproteobacteria</taxon>
        <taxon>Burkholderiales</taxon>
        <taxon>Oxalobacteraceae</taxon>
        <taxon>Telluria group</taxon>
        <taxon>Massilia</taxon>
    </lineage>
</organism>
<gene>
    <name evidence="1" type="ORF">ACFPN5_11830</name>
</gene>
<name>A0ABW0L592_9BURK</name>
<reference evidence="2" key="1">
    <citation type="journal article" date="2019" name="Int. J. Syst. Evol. Microbiol.">
        <title>The Global Catalogue of Microorganisms (GCM) 10K type strain sequencing project: providing services to taxonomists for standard genome sequencing and annotation.</title>
        <authorList>
            <consortium name="The Broad Institute Genomics Platform"/>
            <consortium name="The Broad Institute Genome Sequencing Center for Infectious Disease"/>
            <person name="Wu L."/>
            <person name="Ma J."/>
        </authorList>
    </citation>
    <scope>NUCLEOTIDE SEQUENCE [LARGE SCALE GENOMIC DNA]</scope>
    <source>
        <strain evidence="2">KACC 12649</strain>
    </source>
</reference>
<sequence>MNSALKAAFENEMASAARLIQAGHPDQAMRHLERAHVLGQRKAMPHVRSHWAMLRIALERRAPGEVLGQGVRIVLGALGSAVGIVPTGNTGGTNISMFARLPIDPELAELIRQDQDRR</sequence>
<protein>
    <submittedName>
        <fullName evidence="1">DUF3703 domain-containing protein</fullName>
    </submittedName>
</protein>
<comment type="caution">
    <text evidence="1">The sequence shown here is derived from an EMBL/GenBank/DDBJ whole genome shotgun (WGS) entry which is preliminary data.</text>
</comment>
<proteinExistence type="predicted"/>
<keyword evidence="2" id="KW-1185">Reference proteome</keyword>
<accession>A0ABW0L592</accession>
<evidence type="ECO:0000313" key="2">
    <source>
        <dbReference type="Proteomes" id="UP001596050"/>
    </source>
</evidence>
<dbReference type="RefSeq" id="WP_379783419.1">
    <property type="nucleotide sequence ID" value="NZ_JBHSMU010000011.1"/>
</dbReference>
<evidence type="ECO:0000313" key="1">
    <source>
        <dbReference type="EMBL" id="MFC5460496.1"/>
    </source>
</evidence>